<accession>A0A1V5SJX2</accession>
<dbReference type="InterPro" id="IPR011042">
    <property type="entry name" value="6-blade_b-propeller_TolB-like"/>
</dbReference>
<evidence type="ECO:0000313" key="4">
    <source>
        <dbReference type="EMBL" id="OQA54481.1"/>
    </source>
</evidence>
<dbReference type="Proteomes" id="UP000485569">
    <property type="component" value="Unassembled WGS sequence"/>
</dbReference>
<keyword evidence="3" id="KW-0472">Membrane</keyword>
<keyword evidence="4" id="KW-0808">Transferase</keyword>
<gene>
    <name evidence="4" type="primary">pknD</name>
    <name evidence="4" type="ORF">BWY41_02047</name>
</gene>
<dbReference type="CDD" id="cd05819">
    <property type="entry name" value="NHL"/>
    <property type="match status" value="1"/>
</dbReference>
<keyword evidence="3" id="KW-0812">Transmembrane</keyword>
<evidence type="ECO:0000256" key="1">
    <source>
        <dbReference type="ARBA" id="ARBA00022737"/>
    </source>
</evidence>
<dbReference type="PROSITE" id="PS51125">
    <property type="entry name" value="NHL"/>
    <property type="match status" value="2"/>
</dbReference>
<evidence type="ECO:0000256" key="2">
    <source>
        <dbReference type="PROSITE-ProRule" id="PRU00504"/>
    </source>
</evidence>
<protein>
    <submittedName>
        <fullName evidence="4">Serine/threonine-protein kinase PknD</fullName>
        <ecNumber evidence="4">2.7.11.1</ecNumber>
    </submittedName>
</protein>
<dbReference type="InterPro" id="IPR050952">
    <property type="entry name" value="TRIM-NHL_E3_ligases"/>
</dbReference>
<dbReference type="Gene3D" id="2.120.10.30">
    <property type="entry name" value="TolB, C-terminal domain"/>
    <property type="match status" value="2"/>
</dbReference>
<dbReference type="EMBL" id="MWBQ01000209">
    <property type="protein sequence ID" value="OQA54481.1"/>
    <property type="molecule type" value="Genomic_DNA"/>
</dbReference>
<dbReference type="Pfam" id="PF17170">
    <property type="entry name" value="DUF5128"/>
    <property type="match status" value="1"/>
</dbReference>
<dbReference type="PANTHER" id="PTHR24104:SF25">
    <property type="entry name" value="PROTEIN LIN-41"/>
    <property type="match status" value="1"/>
</dbReference>
<dbReference type="SUPFAM" id="SSF101898">
    <property type="entry name" value="NHL repeat"/>
    <property type="match status" value="1"/>
</dbReference>
<feature type="transmembrane region" description="Helical" evidence="3">
    <location>
        <begin position="420"/>
        <end position="450"/>
    </location>
</feature>
<dbReference type="AlphaFoldDB" id="A0A1V5SJX2"/>
<proteinExistence type="predicted"/>
<organism evidence="4">
    <name type="scientific">Candidatus Atribacter allofermentans</name>
    <dbReference type="NCBI Taxonomy" id="1852833"/>
    <lineage>
        <taxon>Bacteria</taxon>
        <taxon>Pseudomonadati</taxon>
        <taxon>Atribacterota</taxon>
        <taxon>Atribacteria</taxon>
        <taxon>Atribacterales</taxon>
        <taxon>Atribacteraceae</taxon>
        <taxon>Atribacter</taxon>
    </lineage>
</organism>
<dbReference type="PANTHER" id="PTHR24104">
    <property type="entry name" value="E3 UBIQUITIN-PROTEIN LIGASE NHLRC1-RELATED"/>
    <property type="match status" value="1"/>
</dbReference>
<comment type="caution">
    <text evidence="4">The sequence shown here is derived from an EMBL/GenBank/DDBJ whole genome shotgun (WGS) entry which is preliminary data.</text>
</comment>
<dbReference type="InterPro" id="IPR001258">
    <property type="entry name" value="NHL_repeat"/>
</dbReference>
<keyword evidence="4" id="KW-0418">Kinase</keyword>
<feature type="repeat" description="NHL" evidence="2">
    <location>
        <begin position="270"/>
        <end position="304"/>
    </location>
</feature>
<dbReference type="GO" id="GO:0004674">
    <property type="term" value="F:protein serine/threonine kinase activity"/>
    <property type="evidence" value="ECO:0007669"/>
    <property type="project" value="UniProtKB-EC"/>
</dbReference>
<keyword evidence="1" id="KW-0677">Repeat</keyword>
<keyword evidence="3" id="KW-1133">Transmembrane helix</keyword>
<evidence type="ECO:0000256" key="3">
    <source>
        <dbReference type="SAM" id="Phobius"/>
    </source>
</evidence>
<dbReference type="EC" id="2.7.11.1" evidence="4"/>
<reference evidence="4" key="1">
    <citation type="submission" date="2017-02" db="EMBL/GenBank/DDBJ databases">
        <title>Delving into the versatile metabolic prowess of the omnipresent phylum Bacteroidetes.</title>
        <authorList>
            <person name="Nobu M.K."/>
            <person name="Mei R."/>
            <person name="Narihiro T."/>
            <person name="Kuroda K."/>
            <person name="Liu W.-T."/>
        </authorList>
    </citation>
    <scope>NUCLEOTIDE SEQUENCE</scope>
    <source>
        <strain evidence="4">ADurb.Bin276</strain>
    </source>
</reference>
<feature type="repeat" description="NHL" evidence="2">
    <location>
        <begin position="170"/>
        <end position="213"/>
    </location>
</feature>
<name>A0A1V5SJX2_9BACT</name>
<sequence length="460" mass="52520">MMIGKKLDWCLTGLISFFMVIVIGSSVQAQIEKIELSIEEVTDQKTPYLNYPVSVIVQEESGLVLISDWANDRLVITDQNGKTQKIIPGLEGPVGIVYDSPTNRLYLTEQKANRIRILDGSTFAPISELKIQGITLNEPRGLWMDNGRNIYLVDTMNSRIVIFDQEGNLIRTIGKEGMGDDEFYYPRGISVDSQGRIWMTDTLHHTVKVFDSVGNYLFRIGKGGSGPDDLDRPRYVIVKDETVIISDYRNNRLKIHNTQGELIGIVDRIGGDHLLNPEGLWIDGNGYLWVADSGNNRVVKLDMTFLMNREAYLASLLSEDKIDEFLREAASLSPEKRQKPEISALFYAAYQKKDDLENMIAEAENIWMKDEENRSTWSEELGILYYRKATLSRAAQPAATVKALYRKSIQYGYKKAYIPYIWTSFLMLGGSNLFLITLIILLLVLLFVLYRIRIARTRRW</sequence>